<name>A0A0J6FHG8_COCPO</name>
<gene>
    <name evidence="1" type="ORF">CPAG_06067</name>
</gene>
<reference evidence="2" key="3">
    <citation type="journal article" date="2010" name="Genome Res.">
        <title>Population genomic sequencing of Coccidioides fungi reveals recent hybridization and transposon control.</title>
        <authorList>
            <person name="Neafsey D.E."/>
            <person name="Barker B.M."/>
            <person name="Sharpton T.J."/>
            <person name="Stajich J.E."/>
            <person name="Park D.J."/>
            <person name="Whiston E."/>
            <person name="Hung C.-Y."/>
            <person name="McMahan C."/>
            <person name="White J."/>
            <person name="Sykes S."/>
            <person name="Heiman D."/>
            <person name="Young S."/>
            <person name="Zeng Q."/>
            <person name="Abouelleil A."/>
            <person name="Aftuck L."/>
            <person name="Bessette D."/>
            <person name="Brown A."/>
            <person name="FitzGerald M."/>
            <person name="Lui A."/>
            <person name="Macdonald J.P."/>
            <person name="Priest M."/>
            <person name="Orbach M.J."/>
            <person name="Galgiani J.N."/>
            <person name="Kirkland T.N."/>
            <person name="Cole G.T."/>
            <person name="Birren B.W."/>
            <person name="Henn M.R."/>
            <person name="Taylor J.W."/>
            <person name="Rounsley S.D."/>
        </authorList>
    </citation>
    <scope>NUCLEOTIDE SEQUENCE [LARGE SCALE GENOMIC DNA]</scope>
    <source>
        <strain evidence="2">RMSCC 3488</strain>
    </source>
</reference>
<reference evidence="1 2" key="1">
    <citation type="submission" date="2007-06" db="EMBL/GenBank/DDBJ databases">
        <title>The Genome Sequence of Coccidioides posadasii RMSCC_3488.</title>
        <authorList>
            <consortium name="Coccidioides Genome Resources Consortium"/>
            <consortium name="The Broad Institute Genome Sequencing Platform"/>
            <person name="Henn M.R."/>
            <person name="Sykes S."/>
            <person name="Young S."/>
            <person name="Jaffe D."/>
            <person name="Berlin A."/>
            <person name="Alvarez P."/>
            <person name="Butler J."/>
            <person name="Gnerre S."/>
            <person name="Grabherr M."/>
            <person name="Mauceli E."/>
            <person name="Brockman W."/>
            <person name="Kodira C."/>
            <person name="Alvarado L."/>
            <person name="Zeng Q."/>
            <person name="Crawford M."/>
            <person name="Antoine C."/>
            <person name="Devon K."/>
            <person name="Galgiani J."/>
            <person name="Orsborn K."/>
            <person name="Lewis M.L."/>
            <person name="Nusbaum C."/>
            <person name="Galagan J."/>
            <person name="Birren B."/>
        </authorList>
    </citation>
    <scope>NUCLEOTIDE SEQUENCE [LARGE SCALE GENOMIC DNA]</scope>
    <source>
        <strain evidence="1 2">RMSCC 3488</strain>
    </source>
</reference>
<sequence>MYINKLLKQRRTSYQPKLIKSFIDLHIKIYKNLLVKNMFIGFCVDFQKYVFTFKSTNPLPLQSTIIKYDLTYSQITLPAMAVYAWCYYKEQQGSNEERLEP</sequence>
<proteinExistence type="predicted"/>
<reference evidence="2" key="2">
    <citation type="journal article" date="2009" name="Genome Res.">
        <title>Comparative genomic analyses of the human fungal pathogens Coccidioides and their relatives.</title>
        <authorList>
            <person name="Sharpton T.J."/>
            <person name="Stajich J.E."/>
            <person name="Rounsley S.D."/>
            <person name="Gardner M.J."/>
            <person name="Wortman J.R."/>
            <person name="Jordar V.S."/>
            <person name="Maiti R."/>
            <person name="Kodira C.D."/>
            <person name="Neafsey D.E."/>
            <person name="Zeng Q."/>
            <person name="Hung C.-Y."/>
            <person name="McMahan C."/>
            <person name="Muszewska A."/>
            <person name="Grynberg M."/>
            <person name="Mandel M.A."/>
            <person name="Kellner E.M."/>
            <person name="Barker B.M."/>
            <person name="Galgiani J.N."/>
            <person name="Orbach M.J."/>
            <person name="Kirkland T.N."/>
            <person name="Cole G.T."/>
            <person name="Henn M.R."/>
            <person name="Birren B.W."/>
            <person name="Taylor J.W."/>
        </authorList>
    </citation>
    <scope>NUCLEOTIDE SEQUENCE [LARGE SCALE GENOMIC DNA]</scope>
    <source>
        <strain evidence="2">RMSCC 3488</strain>
    </source>
</reference>
<evidence type="ECO:0000313" key="1">
    <source>
        <dbReference type="EMBL" id="KMM69753.1"/>
    </source>
</evidence>
<dbReference type="AlphaFoldDB" id="A0A0J6FHG8"/>
<dbReference type="EMBL" id="DS268111">
    <property type="protein sequence ID" value="KMM69753.1"/>
    <property type="molecule type" value="Genomic_DNA"/>
</dbReference>
<organism evidence="1 2">
    <name type="scientific">Coccidioides posadasii RMSCC 3488</name>
    <dbReference type="NCBI Taxonomy" id="454284"/>
    <lineage>
        <taxon>Eukaryota</taxon>
        <taxon>Fungi</taxon>
        <taxon>Dikarya</taxon>
        <taxon>Ascomycota</taxon>
        <taxon>Pezizomycotina</taxon>
        <taxon>Eurotiomycetes</taxon>
        <taxon>Eurotiomycetidae</taxon>
        <taxon>Onygenales</taxon>
        <taxon>Onygenaceae</taxon>
        <taxon>Coccidioides</taxon>
    </lineage>
</organism>
<accession>A0A0J6FHG8</accession>
<dbReference type="Proteomes" id="UP000054567">
    <property type="component" value="Unassembled WGS sequence"/>
</dbReference>
<protein>
    <submittedName>
        <fullName evidence="1">Uncharacterized protein</fullName>
    </submittedName>
</protein>
<dbReference type="VEuPathDB" id="FungiDB:CPAG_06067"/>
<evidence type="ECO:0000313" key="2">
    <source>
        <dbReference type="Proteomes" id="UP000054567"/>
    </source>
</evidence>